<sequence length="114" mass="12737">MADDHSLAAKLEEPGCFSNSDVIEICDMEPPEDEMAMPYMIEVQYEKPIQPDQSCGEKRNGGSTDRLAHLTRTSTKPSASKMKKSTPMLLITDGKLEHSDMHIDDDDFVDPPPR</sequence>
<evidence type="ECO:0000256" key="1">
    <source>
        <dbReference type="SAM" id="MobiDB-lite"/>
    </source>
</evidence>
<name>A0A8S0UCR3_OLEEU</name>
<comment type="caution">
    <text evidence="2">The sequence shown here is derived from an EMBL/GenBank/DDBJ whole genome shotgun (WGS) entry which is preliminary data.</text>
</comment>
<dbReference type="Gramene" id="OE9A118428T1">
    <property type="protein sequence ID" value="OE9A118428C1"/>
    <property type="gene ID" value="OE9A118428"/>
</dbReference>
<organism evidence="2 3">
    <name type="scientific">Olea europaea subsp. europaea</name>
    <dbReference type="NCBI Taxonomy" id="158383"/>
    <lineage>
        <taxon>Eukaryota</taxon>
        <taxon>Viridiplantae</taxon>
        <taxon>Streptophyta</taxon>
        <taxon>Embryophyta</taxon>
        <taxon>Tracheophyta</taxon>
        <taxon>Spermatophyta</taxon>
        <taxon>Magnoliopsida</taxon>
        <taxon>eudicotyledons</taxon>
        <taxon>Gunneridae</taxon>
        <taxon>Pentapetalae</taxon>
        <taxon>asterids</taxon>
        <taxon>lamiids</taxon>
        <taxon>Lamiales</taxon>
        <taxon>Oleaceae</taxon>
        <taxon>Oleeae</taxon>
        <taxon>Olea</taxon>
    </lineage>
</organism>
<dbReference type="Proteomes" id="UP000594638">
    <property type="component" value="Unassembled WGS sequence"/>
</dbReference>
<accession>A0A8S0UCR3</accession>
<feature type="region of interest" description="Disordered" evidence="1">
    <location>
        <begin position="51"/>
        <end position="114"/>
    </location>
</feature>
<reference evidence="2 3" key="1">
    <citation type="submission" date="2019-12" db="EMBL/GenBank/DDBJ databases">
        <authorList>
            <person name="Alioto T."/>
            <person name="Alioto T."/>
            <person name="Gomez Garrido J."/>
        </authorList>
    </citation>
    <scope>NUCLEOTIDE SEQUENCE [LARGE SCALE GENOMIC DNA]</scope>
</reference>
<gene>
    <name evidence="2" type="ORF">OLEA9_A118428</name>
</gene>
<proteinExistence type="predicted"/>
<dbReference type="EMBL" id="CACTIH010007572">
    <property type="protein sequence ID" value="CAA3015787.1"/>
    <property type="molecule type" value="Genomic_DNA"/>
</dbReference>
<evidence type="ECO:0000313" key="3">
    <source>
        <dbReference type="Proteomes" id="UP000594638"/>
    </source>
</evidence>
<dbReference type="AlphaFoldDB" id="A0A8S0UCR3"/>
<keyword evidence="3" id="KW-1185">Reference proteome</keyword>
<protein>
    <submittedName>
        <fullName evidence="2">Uncharacterized protein</fullName>
    </submittedName>
</protein>
<evidence type="ECO:0000313" key="2">
    <source>
        <dbReference type="EMBL" id="CAA3015787.1"/>
    </source>
</evidence>
<feature type="compositionally biased region" description="Acidic residues" evidence="1">
    <location>
        <begin position="103"/>
        <end position="114"/>
    </location>
</feature>